<protein>
    <submittedName>
        <fullName evidence="1">Short-chain dehydrogenase/reductase</fullName>
    </submittedName>
</protein>
<dbReference type="Proteomes" id="UP001497680">
    <property type="component" value="Unassembled WGS sequence"/>
</dbReference>
<evidence type="ECO:0000313" key="2">
    <source>
        <dbReference type="Proteomes" id="UP001497680"/>
    </source>
</evidence>
<reference evidence="1 2" key="1">
    <citation type="journal article" date="2022" name="New Phytol.">
        <title>Ecological generalism drives hyperdiversity of secondary metabolite gene clusters in xylarialean endophytes.</title>
        <authorList>
            <person name="Franco M.E.E."/>
            <person name="Wisecaver J.H."/>
            <person name="Arnold A.E."/>
            <person name="Ju Y.M."/>
            <person name="Slot J.C."/>
            <person name="Ahrendt S."/>
            <person name="Moore L.P."/>
            <person name="Eastman K.E."/>
            <person name="Scott K."/>
            <person name="Konkel Z."/>
            <person name="Mondo S.J."/>
            <person name="Kuo A."/>
            <person name="Hayes R.D."/>
            <person name="Haridas S."/>
            <person name="Andreopoulos B."/>
            <person name="Riley R."/>
            <person name="LaButti K."/>
            <person name="Pangilinan J."/>
            <person name="Lipzen A."/>
            <person name="Amirebrahimi M."/>
            <person name="Yan J."/>
            <person name="Adam C."/>
            <person name="Keymanesh K."/>
            <person name="Ng V."/>
            <person name="Louie K."/>
            <person name="Northen T."/>
            <person name="Drula E."/>
            <person name="Henrissat B."/>
            <person name="Hsieh H.M."/>
            <person name="Youens-Clark K."/>
            <person name="Lutzoni F."/>
            <person name="Miadlikowska J."/>
            <person name="Eastwood D.C."/>
            <person name="Hamelin R.C."/>
            <person name="Grigoriev I.V."/>
            <person name="U'Ren J.M."/>
        </authorList>
    </citation>
    <scope>NUCLEOTIDE SEQUENCE [LARGE SCALE GENOMIC DNA]</scope>
    <source>
        <strain evidence="1 2">ER1909</strain>
    </source>
</reference>
<proteinExistence type="predicted"/>
<accession>A0ACC0CM12</accession>
<gene>
    <name evidence="1" type="ORF">F4821DRAFT_26563</name>
</gene>
<organism evidence="1 2">
    <name type="scientific">Hypoxylon rubiginosum</name>
    <dbReference type="NCBI Taxonomy" id="110542"/>
    <lineage>
        <taxon>Eukaryota</taxon>
        <taxon>Fungi</taxon>
        <taxon>Dikarya</taxon>
        <taxon>Ascomycota</taxon>
        <taxon>Pezizomycotina</taxon>
        <taxon>Sordariomycetes</taxon>
        <taxon>Xylariomycetidae</taxon>
        <taxon>Xylariales</taxon>
        <taxon>Hypoxylaceae</taxon>
        <taxon>Hypoxylon</taxon>
    </lineage>
</organism>
<evidence type="ECO:0000313" key="1">
    <source>
        <dbReference type="EMBL" id="KAI6081427.1"/>
    </source>
</evidence>
<keyword evidence="2" id="KW-1185">Reference proteome</keyword>
<dbReference type="EMBL" id="MU394396">
    <property type="protein sequence ID" value="KAI6081427.1"/>
    <property type="molecule type" value="Genomic_DNA"/>
</dbReference>
<comment type="caution">
    <text evidence="1">The sequence shown here is derived from an EMBL/GenBank/DDBJ whole genome shotgun (WGS) entry which is preliminary data.</text>
</comment>
<sequence length="290" mass="31453">MTSLRKYVLITGCSAGGIGAGLAEVFREKGYHVFATLRNPSKLPQTLSKVSNVTPLTLDVLSSESIAAAVKTVSQETGGRLDVLVNNSGQTYIMPALDVDLNKARNLFDLNFFAPLAMIQAFAPLLIEARGIIVNQSSAAAYVPMSFSSVYNGSKAALTMATDTWGRELQPLGVRTLTLITTGVKTHAFDNIERPKVPESSYYYVIRDYIVRMSDGRLQEGAPDTRTYALKVVGAVQKGTTGEIWVGKDASINHWALRLLPSSVFDLVLDGFLKVSGELAKVAESMKSRR</sequence>
<name>A0ACC0CM12_9PEZI</name>